<dbReference type="SUPFAM" id="SSF46894">
    <property type="entry name" value="C-terminal effector domain of the bipartite response regulators"/>
    <property type="match status" value="1"/>
</dbReference>
<protein>
    <submittedName>
        <fullName evidence="12">Chemotaxis protein CheY</fullName>
    </submittedName>
</protein>
<dbReference type="Gene3D" id="6.10.250.690">
    <property type="match status" value="1"/>
</dbReference>
<keyword evidence="7" id="KW-0804">Transcription</keyword>
<evidence type="ECO:0000256" key="6">
    <source>
        <dbReference type="ARBA" id="ARBA00023125"/>
    </source>
</evidence>
<dbReference type="PROSITE" id="PS50110">
    <property type="entry name" value="RESPONSE_REGULATORY"/>
    <property type="match status" value="1"/>
</dbReference>
<dbReference type="Gene3D" id="1.10.10.10">
    <property type="entry name" value="Winged helix-like DNA-binding domain superfamily/Winged helix DNA-binding domain"/>
    <property type="match status" value="1"/>
</dbReference>
<sequence>MTNRKILIVDDDERLRELLQQYLQGQGYYVDIAKDAVSMDQLFPTQPYDLIVLDIMLPDEDGLSICRRLRGKNITTPILMLTAKTEEIDRILGLEMGADDYLTKPFNPRELLARINAILRRVPKENSSATTAHALSSHSEEIYTFGQFTLNLTTRTLSKQGKIIPITTSELGLLKVFIQNANTPLSRDQLMEQTKGKEYEVFNRSLDVQISRLRKLIEPNPTDPIHIKTVWGVGYVFITEPNT</sequence>
<dbReference type="PROSITE" id="PS51755">
    <property type="entry name" value="OMPR_PHOB"/>
    <property type="match status" value="1"/>
</dbReference>
<evidence type="ECO:0000256" key="7">
    <source>
        <dbReference type="ARBA" id="ARBA00023163"/>
    </source>
</evidence>
<keyword evidence="5" id="KW-0805">Transcription regulation</keyword>
<feature type="DNA-binding region" description="OmpR/PhoB-type" evidence="9">
    <location>
        <begin position="140"/>
        <end position="239"/>
    </location>
</feature>
<dbReference type="InterPro" id="IPR036388">
    <property type="entry name" value="WH-like_DNA-bd_sf"/>
</dbReference>
<reference evidence="12 13" key="1">
    <citation type="journal article" date="2014" name="BMC Genomics">
        <title>A genomic perspective on a new bacterial genus and species from the Alcaligenaceae family, Basilea psittacipulmonis.</title>
        <authorList>
            <person name="Whiteson K.L."/>
            <person name="Hernandez D."/>
            <person name="Lazarevic V."/>
            <person name="Gaia N."/>
            <person name="Farinelli L."/>
            <person name="Francois P."/>
            <person name="Pilo P."/>
            <person name="Frey J."/>
            <person name="Schrenzel J."/>
        </authorList>
    </citation>
    <scope>NUCLEOTIDE SEQUENCE [LARGE SCALE GENOMIC DNA]</scope>
    <source>
        <strain evidence="12 13">DSM 24701</strain>
    </source>
</reference>
<keyword evidence="3 8" id="KW-0597">Phosphoprotein</keyword>
<keyword evidence="6 9" id="KW-0238">DNA-binding</keyword>
<dbReference type="GO" id="GO:0032993">
    <property type="term" value="C:protein-DNA complex"/>
    <property type="evidence" value="ECO:0007669"/>
    <property type="project" value="TreeGrafter"/>
</dbReference>
<dbReference type="CDD" id="cd17574">
    <property type="entry name" value="REC_OmpR"/>
    <property type="match status" value="1"/>
</dbReference>
<dbReference type="Proteomes" id="UP000028945">
    <property type="component" value="Chromosome"/>
</dbReference>
<organism evidence="12 13">
    <name type="scientific">Basilea psittacipulmonis DSM 24701</name>
    <dbReference type="NCBI Taxonomy" id="1072685"/>
    <lineage>
        <taxon>Bacteria</taxon>
        <taxon>Pseudomonadati</taxon>
        <taxon>Pseudomonadota</taxon>
        <taxon>Betaproteobacteria</taxon>
        <taxon>Burkholderiales</taxon>
        <taxon>Alcaligenaceae</taxon>
        <taxon>Basilea</taxon>
    </lineage>
</organism>
<dbReference type="GO" id="GO:0005829">
    <property type="term" value="C:cytosol"/>
    <property type="evidence" value="ECO:0007669"/>
    <property type="project" value="TreeGrafter"/>
</dbReference>
<dbReference type="RefSeq" id="WP_038500888.1">
    <property type="nucleotide sequence ID" value="NZ_AFWK01000096.1"/>
</dbReference>
<dbReference type="Pfam" id="PF00072">
    <property type="entry name" value="Response_reg"/>
    <property type="match status" value="1"/>
</dbReference>
<evidence type="ECO:0000313" key="13">
    <source>
        <dbReference type="Proteomes" id="UP000028945"/>
    </source>
</evidence>
<evidence type="ECO:0000259" key="11">
    <source>
        <dbReference type="PROSITE" id="PS51755"/>
    </source>
</evidence>
<dbReference type="FunFam" id="3.40.50.2300:FF:000001">
    <property type="entry name" value="DNA-binding response regulator PhoB"/>
    <property type="match status" value="1"/>
</dbReference>
<proteinExistence type="predicted"/>
<keyword evidence="13" id="KW-1185">Reference proteome</keyword>
<dbReference type="HOGENOM" id="CLU_000445_30_4_4"/>
<dbReference type="SMART" id="SM00862">
    <property type="entry name" value="Trans_reg_C"/>
    <property type="match status" value="1"/>
</dbReference>
<dbReference type="InterPro" id="IPR011006">
    <property type="entry name" value="CheY-like_superfamily"/>
</dbReference>
<dbReference type="EMBL" id="CP009238">
    <property type="protein sequence ID" value="AIL33186.1"/>
    <property type="molecule type" value="Genomic_DNA"/>
</dbReference>
<dbReference type="InterPro" id="IPR001867">
    <property type="entry name" value="OmpR/PhoB-type_DNA-bd"/>
</dbReference>
<evidence type="ECO:0000256" key="2">
    <source>
        <dbReference type="ARBA" id="ARBA00022490"/>
    </source>
</evidence>
<dbReference type="Gene3D" id="3.40.50.2300">
    <property type="match status" value="1"/>
</dbReference>
<evidence type="ECO:0000259" key="10">
    <source>
        <dbReference type="PROSITE" id="PS50110"/>
    </source>
</evidence>
<dbReference type="GO" id="GO:0000156">
    <property type="term" value="F:phosphorelay response regulator activity"/>
    <property type="evidence" value="ECO:0007669"/>
    <property type="project" value="TreeGrafter"/>
</dbReference>
<evidence type="ECO:0000256" key="1">
    <source>
        <dbReference type="ARBA" id="ARBA00004496"/>
    </source>
</evidence>
<dbReference type="PANTHER" id="PTHR48111">
    <property type="entry name" value="REGULATOR OF RPOS"/>
    <property type="match status" value="1"/>
</dbReference>
<dbReference type="OrthoDB" id="165980at2"/>
<dbReference type="CDD" id="cd00383">
    <property type="entry name" value="trans_reg_C"/>
    <property type="match status" value="1"/>
</dbReference>
<dbReference type="KEGG" id="bpsi:IX83_07665"/>
<dbReference type="InterPro" id="IPR039420">
    <property type="entry name" value="WalR-like"/>
</dbReference>
<dbReference type="SMART" id="SM00448">
    <property type="entry name" value="REC"/>
    <property type="match status" value="1"/>
</dbReference>
<name>A0A077DG83_9BURK</name>
<keyword evidence="4" id="KW-0902">Two-component regulatory system</keyword>
<feature type="domain" description="Response regulatory" evidence="10">
    <location>
        <begin position="5"/>
        <end position="119"/>
    </location>
</feature>
<feature type="domain" description="OmpR/PhoB-type" evidence="11">
    <location>
        <begin position="140"/>
        <end position="239"/>
    </location>
</feature>
<evidence type="ECO:0000313" key="12">
    <source>
        <dbReference type="EMBL" id="AIL33186.1"/>
    </source>
</evidence>
<gene>
    <name evidence="12" type="ORF">IX83_07665</name>
</gene>
<comment type="subcellular location">
    <subcellularLocation>
        <location evidence="1">Cytoplasm</location>
    </subcellularLocation>
</comment>
<evidence type="ECO:0000256" key="9">
    <source>
        <dbReference type="PROSITE-ProRule" id="PRU01091"/>
    </source>
</evidence>
<accession>A0A077DG83</accession>
<dbReference type="SUPFAM" id="SSF52172">
    <property type="entry name" value="CheY-like"/>
    <property type="match status" value="1"/>
</dbReference>
<evidence type="ECO:0000256" key="3">
    <source>
        <dbReference type="ARBA" id="ARBA00022553"/>
    </source>
</evidence>
<dbReference type="InterPro" id="IPR001789">
    <property type="entry name" value="Sig_transdc_resp-reg_receiver"/>
</dbReference>
<keyword evidence="2" id="KW-0963">Cytoplasm</keyword>
<dbReference type="InterPro" id="IPR016032">
    <property type="entry name" value="Sig_transdc_resp-reg_C-effctor"/>
</dbReference>
<evidence type="ECO:0000256" key="5">
    <source>
        <dbReference type="ARBA" id="ARBA00023015"/>
    </source>
</evidence>
<dbReference type="eggNOG" id="COG0745">
    <property type="taxonomic scope" value="Bacteria"/>
</dbReference>
<dbReference type="AlphaFoldDB" id="A0A077DG83"/>
<dbReference type="STRING" id="1072685.IX83_07665"/>
<evidence type="ECO:0000256" key="8">
    <source>
        <dbReference type="PROSITE-ProRule" id="PRU00169"/>
    </source>
</evidence>
<evidence type="ECO:0000256" key="4">
    <source>
        <dbReference type="ARBA" id="ARBA00023012"/>
    </source>
</evidence>
<dbReference type="FunFam" id="1.10.10.10:FF:000099">
    <property type="entry name" value="Two-component system response regulator TorR"/>
    <property type="match status" value="1"/>
</dbReference>
<dbReference type="Pfam" id="PF00486">
    <property type="entry name" value="Trans_reg_C"/>
    <property type="match status" value="1"/>
</dbReference>
<dbReference type="GO" id="GO:0006355">
    <property type="term" value="P:regulation of DNA-templated transcription"/>
    <property type="evidence" value="ECO:0007669"/>
    <property type="project" value="InterPro"/>
</dbReference>
<dbReference type="PANTHER" id="PTHR48111:SF4">
    <property type="entry name" value="DNA-BINDING DUAL TRANSCRIPTIONAL REGULATOR OMPR"/>
    <property type="match status" value="1"/>
</dbReference>
<dbReference type="NCBIfam" id="NF007005">
    <property type="entry name" value="PRK09468.1"/>
    <property type="match status" value="1"/>
</dbReference>
<feature type="modified residue" description="4-aspartylphosphate" evidence="8">
    <location>
        <position position="54"/>
    </location>
</feature>
<dbReference type="GO" id="GO:0000976">
    <property type="term" value="F:transcription cis-regulatory region binding"/>
    <property type="evidence" value="ECO:0007669"/>
    <property type="project" value="TreeGrafter"/>
</dbReference>